<organism evidence="3 4">
    <name type="scientific">Sulfurospirillum barnesii (strain ATCC 700032 / DSM 10660 / SES-3)</name>
    <dbReference type="NCBI Taxonomy" id="760154"/>
    <lineage>
        <taxon>Bacteria</taxon>
        <taxon>Pseudomonadati</taxon>
        <taxon>Campylobacterota</taxon>
        <taxon>Epsilonproteobacteria</taxon>
        <taxon>Campylobacterales</taxon>
        <taxon>Sulfurospirillaceae</taxon>
        <taxon>Sulfurospirillum</taxon>
    </lineage>
</organism>
<accession>I3XZB1</accession>
<dbReference type="PANTHER" id="PTHR30273:SF2">
    <property type="entry name" value="PROTEIN FECR"/>
    <property type="match status" value="1"/>
</dbReference>
<keyword evidence="1" id="KW-1133">Transmembrane helix</keyword>
<dbReference type="HOGENOM" id="CLU_050192_0_2_7"/>
<dbReference type="RefSeq" id="WP_014770160.1">
    <property type="nucleotide sequence ID" value="NC_018002.1"/>
</dbReference>
<dbReference type="AlphaFoldDB" id="I3XZB1"/>
<keyword evidence="1" id="KW-0812">Transmembrane</keyword>
<dbReference type="STRING" id="760154.Sulba_2006"/>
<gene>
    <name evidence="3" type="ordered locus">Sulba_2006</name>
</gene>
<dbReference type="PATRIC" id="fig|760154.4.peg.2003"/>
<dbReference type="PIRSF" id="PIRSF018266">
    <property type="entry name" value="FecR"/>
    <property type="match status" value="1"/>
</dbReference>
<dbReference type="KEGG" id="sba:Sulba_2006"/>
<keyword evidence="1" id="KW-0472">Membrane</keyword>
<dbReference type="Pfam" id="PF04773">
    <property type="entry name" value="FecR"/>
    <property type="match status" value="1"/>
</dbReference>
<dbReference type="Gene3D" id="3.55.50.30">
    <property type="match status" value="1"/>
</dbReference>
<dbReference type="InterPro" id="IPR006860">
    <property type="entry name" value="FecR"/>
</dbReference>
<dbReference type="eggNOG" id="COG3712">
    <property type="taxonomic scope" value="Bacteria"/>
</dbReference>
<feature type="transmembrane region" description="Helical" evidence="1">
    <location>
        <begin position="86"/>
        <end position="108"/>
    </location>
</feature>
<keyword evidence="4" id="KW-1185">Reference proteome</keyword>
<dbReference type="GO" id="GO:0016989">
    <property type="term" value="F:sigma factor antagonist activity"/>
    <property type="evidence" value="ECO:0007669"/>
    <property type="project" value="TreeGrafter"/>
</dbReference>
<evidence type="ECO:0000259" key="2">
    <source>
        <dbReference type="Pfam" id="PF04773"/>
    </source>
</evidence>
<dbReference type="InterPro" id="IPR012373">
    <property type="entry name" value="Ferrdict_sens_TM"/>
</dbReference>
<feature type="domain" description="FecR protein" evidence="2">
    <location>
        <begin position="116"/>
        <end position="207"/>
    </location>
</feature>
<dbReference type="EMBL" id="CP003333">
    <property type="protein sequence ID" value="AFL69285.1"/>
    <property type="molecule type" value="Genomic_DNA"/>
</dbReference>
<proteinExistence type="predicted"/>
<dbReference type="PANTHER" id="PTHR30273">
    <property type="entry name" value="PERIPLASMIC SIGNAL SENSOR AND SIGMA FACTOR ACTIVATOR FECR-RELATED"/>
    <property type="match status" value="1"/>
</dbReference>
<sequence length="322" mass="36894">MKKTTMMYEIAHQWHMRSREGLNIFEQEAFEQWMEDQKHKSAYEETEHFIASCLKVDDAFIQELEADVLNDEVVATSKALYQRRSFFTSLVAACLVLFLGVGLNQYYFQPIFDQHYATTDQKLLNITLPDMTTVDLDIKSTIDIAYYNHKRTVAFRTGKALFSVAKDVHKPFIIKAGDTVIEVVGTKFEVLHVNDLTTISVLEGVVKVSDKTQSTFYQLKQADSITFNEVGKVLNYGQINPQKIADWKEDALFFDKTTLGDAAAHFAYYTNQTIIFESDDLSFLKLSGKFSTQHFQGFIEAMETIYGLKAKKEKEGITLIRK</sequence>
<evidence type="ECO:0000313" key="4">
    <source>
        <dbReference type="Proteomes" id="UP000006176"/>
    </source>
</evidence>
<reference evidence="3 4" key="1">
    <citation type="submission" date="2012-06" db="EMBL/GenBank/DDBJ databases">
        <title>Complete sequence of Sulfurospirillum barnesii SES-3.</title>
        <authorList>
            <consortium name="US DOE Joint Genome Institute"/>
            <person name="Lucas S."/>
            <person name="Han J."/>
            <person name="Lapidus A."/>
            <person name="Cheng J.-F."/>
            <person name="Goodwin L."/>
            <person name="Pitluck S."/>
            <person name="Peters L."/>
            <person name="Ovchinnikova G."/>
            <person name="Lu M."/>
            <person name="Detter J.C."/>
            <person name="Han C."/>
            <person name="Tapia R."/>
            <person name="Land M."/>
            <person name="Hauser L."/>
            <person name="Kyrpides N."/>
            <person name="Ivanova N."/>
            <person name="Pagani I."/>
            <person name="Stolz J."/>
            <person name="Arkin A."/>
            <person name="Dehal P."/>
            <person name="Oremland R."/>
            <person name="Saltikov C."/>
            <person name="Basu P."/>
            <person name="Hollibaugh J."/>
            <person name="Newman D."/>
            <person name="Stolyar S."/>
            <person name="Hazen T."/>
            <person name="Woyke T."/>
        </authorList>
    </citation>
    <scope>NUCLEOTIDE SEQUENCE [LARGE SCALE GENOMIC DNA]</scope>
    <source>
        <strain evidence="4">ATCC 700032 / DSM 10660 / SES-3</strain>
    </source>
</reference>
<protein>
    <submittedName>
        <fullName evidence="3">Fe2+-dicitrate sensor, membrane component</fullName>
    </submittedName>
</protein>
<dbReference type="Proteomes" id="UP000006176">
    <property type="component" value="Chromosome"/>
</dbReference>
<dbReference type="Gene3D" id="2.60.120.1440">
    <property type="match status" value="1"/>
</dbReference>
<name>I3XZB1_SULBS</name>
<evidence type="ECO:0000313" key="3">
    <source>
        <dbReference type="EMBL" id="AFL69285.1"/>
    </source>
</evidence>
<dbReference type="OrthoDB" id="5348698at2"/>
<evidence type="ECO:0000256" key="1">
    <source>
        <dbReference type="SAM" id="Phobius"/>
    </source>
</evidence>